<dbReference type="GO" id="GO:0003700">
    <property type="term" value="F:DNA-binding transcription factor activity"/>
    <property type="evidence" value="ECO:0007669"/>
    <property type="project" value="InterPro"/>
</dbReference>
<keyword evidence="2" id="KW-0805">Transcription regulation</keyword>
<evidence type="ECO:0000256" key="3">
    <source>
        <dbReference type="ARBA" id="ARBA00023125"/>
    </source>
</evidence>
<protein>
    <recommendedName>
        <fullName evidence="7">AP2/ERF domain-containing protein</fullName>
    </recommendedName>
</protein>
<dbReference type="PANTHER" id="PTHR31194">
    <property type="entry name" value="SHN SHINE , DNA BINDING / TRANSCRIPTION FACTOR"/>
    <property type="match status" value="1"/>
</dbReference>
<keyword evidence="3" id="KW-0238">DNA-binding</keyword>
<dbReference type="FunFam" id="3.30.730.10:FF:000001">
    <property type="entry name" value="Ethylene-responsive transcription factor 2"/>
    <property type="match status" value="1"/>
</dbReference>
<evidence type="ECO:0000256" key="6">
    <source>
        <dbReference type="SAM" id="MobiDB-lite"/>
    </source>
</evidence>
<comment type="subcellular location">
    <subcellularLocation>
        <location evidence="1">Nucleus</location>
    </subcellularLocation>
</comment>
<keyword evidence="5" id="KW-0539">Nucleus</keyword>
<dbReference type="GO" id="GO:0005634">
    <property type="term" value="C:nucleus"/>
    <property type="evidence" value="ECO:0007669"/>
    <property type="project" value="UniProtKB-SubCell"/>
</dbReference>
<dbReference type="CDD" id="cd00018">
    <property type="entry name" value="AP2"/>
    <property type="match status" value="1"/>
</dbReference>
<feature type="domain" description="AP2/ERF" evidence="7">
    <location>
        <begin position="83"/>
        <end position="140"/>
    </location>
</feature>
<organism evidence="8">
    <name type="scientific">Ananas comosus var. bracteatus</name>
    <name type="common">red pineapple</name>
    <dbReference type="NCBI Taxonomy" id="296719"/>
    <lineage>
        <taxon>Eukaryota</taxon>
        <taxon>Viridiplantae</taxon>
        <taxon>Streptophyta</taxon>
        <taxon>Embryophyta</taxon>
        <taxon>Tracheophyta</taxon>
        <taxon>Spermatophyta</taxon>
        <taxon>Magnoliopsida</taxon>
        <taxon>Liliopsida</taxon>
        <taxon>Poales</taxon>
        <taxon>Bromeliaceae</taxon>
        <taxon>Bromelioideae</taxon>
        <taxon>Ananas</taxon>
    </lineage>
</organism>
<dbReference type="PANTHER" id="PTHR31194:SF67">
    <property type="entry name" value="AP2_ERF DOMAIN-CONTAINING PROTEIN"/>
    <property type="match status" value="1"/>
</dbReference>
<evidence type="ECO:0000259" key="7">
    <source>
        <dbReference type="PROSITE" id="PS51032"/>
    </source>
</evidence>
<dbReference type="InterPro" id="IPR036955">
    <property type="entry name" value="AP2/ERF_dom_sf"/>
</dbReference>
<gene>
    <name evidence="8" type="ORF">CB5_LOCUS5229</name>
</gene>
<evidence type="ECO:0000256" key="1">
    <source>
        <dbReference type="ARBA" id="ARBA00004123"/>
    </source>
</evidence>
<dbReference type="InterPro" id="IPR016177">
    <property type="entry name" value="DNA-bd_dom_sf"/>
</dbReference>
<evidence type="ECO:0000256" key="4">
    <source>
        <dbReference type="ARBA" id="ARBA00023163"/>
    </source>
</evidence>
<dbReference type="GO" id="GO:0003677">
    <property type="term" value="F:DNA binding"/>
    <property type="evidence" value="ECO:0007669"/>
    <property type="project" value="UniProtKB-KW"/>
</dbReference>
<feature type="region of interest" description="Disordered" evidence="6">
    <location>
        <begin position="139"/>
        <end position="165"/>
    </location>
</feature>
<dbReference type="InterPro" id="IPR001471">
    <property type="entry name" value="AP2/ERF_dom"/>
</dbReference>
<accession>A0A6V7NUB4</accession>
<dbReference type="Gene3D" id="3.30.730.10">
    <property type="entry name" value="AP2/ERF domain"/>
    <property type="match status" value="1"/>
</dbReference>
<reference evidence="8" key="1">
    <citation type="submission" date="2020-07" db="EMBL/GenBank/DDBJ databases">
        <authorList>
            <person name="Lin J."/>
        </authorList>
    </citation>
    <scope>NUCLEOTIDE SEQUENCE</scope>
</reference>
<keyword evidence="4" id="KW-0804">Transcription</keyword>
<dbReference type="SUPFAM" id="SSF54171">
    <property type="entry name" value="DNA-binding domain"/>
    <property type="match status" value="1"/>
</dbReference>
<evidence type="ECO:0000256" key="2">
    <source>
        <dbReference type="ARBA" id="ARBA00023015"/>
    </source>
</evidence>
<feature type="compositionally biased region" description="Low complexity" evidence="6">
    <location>
        <begin position="41"/>
        <end position="53"/>
    </location>
</feature>
<dbReference type="AlphaFoldDB" id="A0A6V7NUB4"/>
<feature type="region of interest" description="Disordered" evidence="6">
    <location>
        <begin position="41"/>
        <end position="65"/>
    </location>
</feature>
<evidence type="ECO:0000313" key="8">
    <source>
        <dbReference type="EMBL" id="CAD1822018.1"/>
    </source>
</evidence>
<sequence>METLANPVRAMAAAVGSAAPRAPPCGAKTARRPRIVRIVLADADATDSSSSSSGDEDEAGRRRRRGVKRSVLEVTAGASEAVRFRGVRRRPWGRWAAEIRDPARRRRVWLGTFDTAEEAAAAYDSAAVRMRGPRAVTNFPATIPARSSPRRRRRAAAPPPPPPRSEIPIPIPRLCRCSATRCLYGCFDVVYSY</sequence>
<dbReference type="SMART" id="SM00380">
    <property type="entry name" value="AP2"/>
    <property type="match status" value="1"/>
</dbReference>
<dbReference type="Pfam" id="PF00847">
    <property type="entry name" value="AP2"/>
    <property type="match status" value="1"/>
</dbReference>
<dbReference type="EMBL" id="LR862142">
    <property type="protein sequence ID" value="CAD1822018.1"/>
    <property type="molecule type" value="Genomic_DNA"/>
</dbReference>
<dbReference type="InterPro" id="IPR050913">
    <property type="entry name" value="AP2/ERF_ERF"/>
</dbReference>
<evidence type="ECO:0000256" key="5">
    <source>
        <dbReference type="ARBA" id="ARBA00023242"/>
    </source>
</evidence>
<dbReference type="PRINTS" id="PR00367">
    <property type="entry name" value="ETHRSPELEMNT"/>
</dbReference>
<dbReference type="PROSITE" id="PS51032">
    <property type="entry name" value="AP2_ERF"/>
    <property type="match status" value="1"/>
</dbReference>
<name>A0A6V7NUB4_ANACO</name>
<proteinExistence type="predicted"/>